<dbReference type="EMBL" id="WIAO01000010">
    <property type="protein sequence ID" value="MQM26024.1"/>
    <property type="molecule type" value="Genomic_DNA"/>
</dbReference>
<evidence type="ECO:0000256" key="1">
    <source>
        <dbReference type="SAM" id="Phobius"/>
    </source>
</evidence>
<organism evidence="2 3">
    <name type="scientific">Glycomyces albidus</name>
    <dbReference type="NCBI Taxonomy" id="2656774"/>
    <lineage>
        <taxon>Bacteria</taxon>
        <taxon>Bacillati</taxon>
        <taxon>Actinomycetota</taxon>
        <taxon>Actinomycetes</taxon>
        <taxon>Glycomycetales</taxon>
        <taxon>Glycomycetaceae</taxon>
        <taxon>Glycomyces</taxon>
    </lineage>
</organism>
<keyword evidence="1" id="KW-1133">Transmembrane helix</keyword>
<dbReference type="Proteomes" id="UP000477750">
    <property type="component" value="Unassembled WGS sequence"/>
</dbReference>
<feature type="transmembrane region" description="Helical" evidence="1">
    <location>
        <begin position="71"/>
        <end position="92"/>
    </location>
</feature>
<feature type="transmembrane region" description="Helical" evidence="1">
    <location>
        <begin position="44"/>
        <end position="64"/>
    </location>
</feature>
<dbReference type="AlphaFoldDB" id="A0A6L5G8N4"/>
<gene>
    <name evidence="2" type="ORF">GFD30_10645</name>
</gene>
<protein>
    <submittedName>
        <fullName evidence="2">Uncharacterized protein</fullName>
    </submittedName>
</protein>
<evidence type="ECO:0000313" key="2">
    <source>
        <dbReference type="EMBL" id="MQM26024.1"/>
    </source>
</evidence>
<sequence>MNPVFARLLRVWMMLLLALLVVQFALAGFGVGYGGGIGDGFRMHFVNGDVILFAYAAAVLLALAARTGSTVTWLTALGTFLVLLQHGMGLASVPGTSWGQWLFLVHALNGLALIFLTHRIGRLVRDRIRAHAAPRRPAEHAPRAG</sequence>
<dbReference type="RefSeq" id="WP_153025179.1">
    <property type="nucleotide sequence ID" value="NZ_WIAO01000010.1"/>
</dbReference>
<proteinExistence type="predicted"/>
<reference evidence="2 3" key="1">
    <citation type="submission" date="2019-10" db="EMBL/GenBank/DDBJ databases">
        <title>Glycomyces albidus sp. nov., a novel actinomycete isolated from rhizosphere soil of wheat (Triticum aestivum L.).</title>
        <authorList>
            <person name="Qian L."/>
        </authorList>
    </citation>
    <scope>NUCLEOTIDE SEQUENCE [LARGE SCALE GENOMIC DNA]</scope>
    <source>
        <strain evidence="2 3">NEAU-7082</strain>
    </source>
</reference>
<evidence type="ECO:0000313" key="3">
    <source>
        <dbReference type="Proteomes" id="UP000477750"/>
    </source>
</evidence>
<keyword evidence="1" id="KW-0472">Membrane</keyword>
<accession>A0A6L5G8N4</accession>
<comment type="caution">
    <text evidence="2">The sequence shown here is derived from an EMBL/GenBank/DDBJ whole genome shotgun (WGS) entry which is preliminary data.</text>
</comment>
<name>A0A6L5G8N4_9ACTN</name>
<feature type="transmembrane region" description="Helical" evidence="1">
    <location>
        <begin position="98"/>
        <end position="117"/>
    </location>
</feature>
<keyword evidence="3" id="KW-1185">Reference proteome</keyword>
<keyword evidence="1" id="KW-0812">Transmembrane</keyword>